<dbReference type="AlphaFoldDB" id="I0IHE9"/>
<name>I0IHE9_PHYMF</name>
<dbReference type="eggNOG" id="COG1086">
    <property type="taxonomic scope" value="Bacteria"/>
</dbReference>
<dbReference type="Pfam" id="PF13692">
    <property type="entry name" value="Glyco_trans_1_4"/>
    <property type="match status" value="1"/>
</dbReference>
<feature type="domain" description="Glycosyltransferase subfamily 4-like N-terminal" evidence="1">
    <location>
        <begin position="13"/>
        <end position="189"/>
    </location>
</feature>
<dbReference type="InterPro" id="IPR050194">
    <property type="entry name" value="Glycosyltransferase_grp1"/>
</dbReference>
<protein>
    <submittedName>
        <fullName evidence="2">Putative glycosyltransferase</fullName>
    </submittedName>
</protein>
<dbReference type="GO" id="GO:0016757">
    <property type="term" value="F:glycosyltransferase activity"/>
    <property type="evidence" value="ECO:0007669"/>
    <property type="project" value="UniProtKB-ARBA"/>
</dbReference>
<proteinExistence type="predicted"/>
<keyword evidence="2" id="KW-0808">Transferase</keyword>
<dbReference type="eggNOG" id="COG0438">
    <property type="taxonomic scope" value="Bacteria"/>
</dbReference>
<dbReference type="Proteomes" id="UP000007881">
    <property type="component" value="Chromosome"/>
</dbReference>
<evidence type="ECO:0000259" key="1">
    <source>
        <dbReference type="Pfam" id="PF13579"/>
    </source>
</evidence>
<keyword evidence="3" id="KW-1185">Reference proteome</keyword>
<accession>I0IHE9</accession>
<dbReference type="KEGG" id="phm:PSMK_25280"/>
<evidence type="ECO:0000313" key="3">
    <source>
        <dbReference type="Proteomes" id="UP000007881"/>
    </source>
</evidence>
<dbReference type="STRING" id="1142394.PSMK_25280"/>
<evidence type="ECO:0000313" key="2">
    <source>
        <dbReference type="EMBL" id="BAM04687.1"/>
    </source>
</evidence>
<reference evidence="2 3" key="1">
    <citation type="submission" date="2012-02" db="EMBL/GenBank/DDBJ databases">
        <title>Complete genome sequence of Phycisphaera mikurensis NBRC 102666.</title>
        <authorList>
            <person name="Ankai A."/>
            <person name="Hosoyama A."/>
            <person name="Terui Y."/>
            <person name="Sekine M."/>
            <person name="Fukai R."/>
            <person name="Kato Y."/>
            <person name="Nakamura S."/>
            <person name="Yamada-Narita S."/>
            <person name="Kawakoshi A."/>
            <person name="Fukunaga Y."/>
            <person name="Yamazaki S."/>
            <person name="Fujita N."/>
        </authorList>
    </citation>
    <scope>NUCLEOTIDE SEQUENCE [LARGE SCALE GENOMIC DNA]</scope>
    <source>
        <strain evidence="3">NBRC 102666 / KCTC 22515 / FYK2301M01</strain>
    </source>
</reference>
<sequence>MAMIGRGFGATGGGVGVYLDGASRTLADAGVAVHVVTAAADGSARTQRDGLRTVHRLPLLPASCGWERQVAAFAMDAAERVAALHAAGAVDVAEVAEFEAAGLALQLLGRAAGGARRCPVQVHAHCPTAELMRMSSVPASLPGASVRRIDLAERASLLLADGVVTPSASQAGWLRGPLGLPIEPAVIPLPLADPGPPPPWPEGPPEVLYAGRLEPGKGVEALVRAWPAVAEAVPGARLRMAGADTSTAPGGGSMRAHLAALLEEAGVAPPAAAFLGALPPAGLAEARARARVCVVPSLWESFSWSCAEAMAAARPVVASDTGAMRELLGGCEGGWLFASGRVEALADALRRALQETPEAAAARGRRGRERVLRRCDPAANNAQRIQRFADLVARAEVRDPRPRRLPPDRRERLREVGVALARGGDGPHPAVSADAVPPAWHGWLGVRRERAGASAAAPGSMDLPEPPTRGTAEAALVPLLLACLTGDAAEPPAFAWAAAEEDPAAADAVDLVRVLAPGLRCLHPDAAWRRFGVDAADPGAGAEPLAAARRWLGLQPPVGDPGTTDARGDAAARLGRALQDLADRGVRRVALHGAGAHTRRGAAALAEPPVRIVAVLDDDPRRAGGSLFGHPVLGPDEAVARGLMEAVVLSSDAAEEQLAAGWAQRAAPGVEVVRLYA</sequence>
<dbReference type="HOGENOM" id="CLU_405894_0_0_0"/>
<dbReference type="InterPro" id="IPR028098">
    <property type="entry name" value="Glyco_trans_4-like_N"/>
</dbReference>
<dbReference type="Gene3D" id="3.40.50.2000">
    <property type="entry name" value="Glycogen Phosphorylase B"/>
    <property type="match status" value="2"/>
</dbReference>
<gene>
    <name evidence="2" type="ordered locus">PSMK_25280</name>
</gene>
<dbReference type="Pfam" id="PF13579">
    <property type="entry name" value="Glyco_trans_4_4"/>
    <property type="match status" value="1"/>
</dbReference>
<dbReference type="EMBL" id="AP012338">
    <property type="protein sequence ID" value="BAM04687.1"/>
    <property type="molecule type" value="Genomic_DNA"/>
</dbReference>
<dbReference type="SUPFAM" id="SSF53756">
    <property type="entry name" value="UDP-Glycosyltransferase/glycogen phosphorylase"/>
    <property type="match status" value="1"/>
</dbReference>
<dbReference type="PATRIC" id="fig|1142394.8.peg.2611"/>
<organism evidence="2 3">
    <name type="scientific">Phycisphaera mikurensis (strain NBRC 102666 / KCTC 22515 / FYK2301M01)</name>
    <dbReference type="NCBI Taxonomy" id="1142394"/>
    <lineage>
        <taxon>Bacteria</taxon>
        <taxon>Pseudomonadati</taxon>
        <taxon>Planctomycetota</taxon>
        <taxon>Phycisphaerae</taxon>
        <taxon>Phycisphaerales</taxon>
        <taxon>Phycisphaeraceae</taxon>
        <taxon>Phycisphaera</taxon>
    </lineage>
</organism>
<dbReference type="CDD" id="cd03801">
    <property type="entry name" value="GT4_PimA-like"/>
    <property type="match status" value="1"/>
</dbReference>
<dbReference type="PANTHER" id="PTHR45947">
    <property type="entry name" value="SULFOQUINOVOSYL TRANSFERASE SQD2"/>
    <property type="match status" value="1"/>
</dbReference>
<dbReference type="Gene3D" id="3.40.50.720">
    <property type="entry name" value="NAD(P)-binding Rossmann-like Domain"/>
    <property type="match status" value="1"/>
</dbReference>
<dbReference type="PANTHER" id="PTHR45947:SF3">
    <property type="entry name" value="SULFOQUINOVOSYL TRANSFERASE SQD2"/>
    <property type="match status" value="1"/>
</dbReference>